<sequence length="424" mass="47239">MLPRRCGQSQRRRHRRFSLERIRLKRLPRRALLLAISLAIAPMPLDSRDTALRRLRDAHFSSTVTNRDTLLKTWEDFHKEWFSHRSEGPGGSVPVFPLTDESIEAVAAMMKEGGYRSFDQYMSRAKDKHVEMGFAWTDILDSARKLASRAANRGLGPAHQAAAFPLPALMALELDEAALARGGPAAPGSMPCACCAIHRQLDFLDSRGWTDPSTPLFPTETGGTATKEAVVKTFEAIASKLGLPIVDQGGYRLWGGHSLRVTGAQWLASQGVSIAVIQLLARWNSDVVFRYVSEAPLLTLADEYRRAHAAHLVHERFAAAQRTIGELGQQLGAMKDRVANMSSQEQEVLAFIKQCQETRDRRGPLFVVSDSNVHHIPDTCRFVDLPIFKWKARCGWNFGLSDFSYAESAPPDLRCKKCMRTAAC</sequence>
<dbReference type="SUPFAM" id="SSF56349">
    <property type="entry name" value="DNA breaking-rejoining enzymes"/>
    <property type="match status" value="1"/>
</dbReference>
<keyword evidence="3" id="KW-1185">Reference proteome</keyword>
<keyword evidence="1" id="KW-0233">DNA recombination</keyword>
<gene>
    <name evidence="2" type="ORF">PCOR1329_LOCUS53810</name>
</gene>
<protein>
    <submittedName>
        <fullName evidence="2">Uncharacterized protein</fullName>
    </submittedName>
</protein>
<dbReference type="EMBL" id="CAUYUJ010016562">
    <property type="protein sequence ID" value="CAK0866697.1"/>
    <property type="molecule type" value="Genomic_DNA"/>
</dbReference>
<evidence type="ECO:0000256" key="1">
    <source>
        <dbReference type="ARBA" id="ARBA00023172"/>
    </source>
</evidence>
<name>A0ABN9V1R4_9DINO</name>
<evidence type="ECO:0000313" key="3">
    <source>
        <dbReference type="Proteomes" id="UP001189429"/>
    </source>
</evidence>
<comment type="caution">
    <text evidence="2">The sequence shown here is derived from an EMBL/GenBank/DDBJ whole genome shotgun (WGS) entry which is preliminary data.</text>
</comment>
<proteinExistence type="predicted"/>
<organism evidence="2 3">
    <name type="scientific">Prorocentrum cordatum</name>
    <dbReference type="NCBI Taxonomy" id="2364126"/>
    <lineage>
        <taxon>Eukaryota</taxon>
        <taxon>Sar</taxon>
        <taxon>Alveolata</taxon>
        <taxon>Dinophyceae</taxon>
        <taxon>Prorocentrales</taxon>
        <taxon>Prorocentraceae</taxon>
        <taxon>Prorocentrum</taxon>
    </lineage>
</organism>
<reference evidence="2" key="1">
    <citation type="submission" date="2023-10" db="EMBL/GenBank/DDBJ databases">
        <authorList>
            <person name="Chen Y."/>
            <person name="Shah S."/>
            <person name="Dougan E. K."/>
            <person name="Thang M."/>
            <person name="Chan C."/>
        </authorList>
    </citation>
    <scope>NUCLEOTIDE SEQUENCE [LARGE SCALE GENOMIC DNA]</scope>
</reference>
<dbReference type="InterPro" id="IPR013762">
    <property type="entry name" value="Integrase-like_cat_sf"/>
</dbReference>
<dbReference type="Gene3D" id="1.10.443.10">
    <property type="entry name" value="Intergrase catalytic core"/>
    <property type="match status" value="1"/>
</dbReference>
<evidence type="ECO:0000313" key="2">
    <source>
        <dbReference type="EMBL" id="CAK0866697.1"/>
    </source>
</evidence>
<dbReference type="InterPro" id="IPR011010">
    <property type="entry name" value="DNA_brk_join_enz"/>
</dbReference>
<dbReference type="Proteomes" id="UP001189429">
    <property type="component" value="Unassembled WGS sequence"/>
</dbReference>
<accession>A0ABN9V1R4</accession>